<dbReference type="PANTHER" id="PTHR13890:SF0">
    <property type="entry name" value="MAGNESIUM TRANSPORTER MRS2 HOMOLOG, MITOCHONDRIAL"/>
    <property type="match status" value="1"/>
</dbReference>
<organism evidence="11">
    <name type="scientific">Salvia splendens</name>
    <name type="common">Scarlet sage</name>
    <dbReference type="NCBI Taxonomy" id="180675"/>
    <lineage>
        <taxon>Eukaryota</taxon>
        <taxon>Viridiplantae</taxon>
        <taxon>Streptophyta</taxon>
        <taxon>Embryophyta</taxon>
        <taxon>Tracheophyta</taxon>
        <taxon>Spermatophyta</taxon>
        <taxon>Magnoliopsida</taxon>
        <taxon>eudicotyledons</taxon>
        <taxon>Gunneridae</taxon>
        <taxon>Pentapetalae</taxon>
        <taxon>asterids</taxon>
        <taxon>lamiids</taxon>
        <taxon>Lamiales</taxon>
        <taxon>Lamiaceae</taxon>
        <taxon>Nepetoideae</taxon>
        <taxon>Mentheae</taxon>
        <taxon>Salviinae</taxon>
        <taxon>Salvia</taxon>
        <taxon>Salvia subgen. Calosphace</taxon>
        <taxon>core Calosphace</taxon>
    </lineage>
</organism>
<dbReference type="EMBL" id="PNBA02000001">
    <property type="protein sequence ID" value="KAG6436125.1"/>
    <property type="molecule type" value="Genomic_DNA"/>
</dbReference>
<comment type="similarity">
    <text evidence="2">Belongs to the CorA metal ion transporter (MIT) (TC 1.A.35.5) family.</text>
</comment>
<evidence type="ECO:0000256" key="2">
    <source>
        <dbReference type="ARBA" id="ARBA00007535"/>
    </source>
</evidence>
<dbReference type="FunFam" id="2.40.128.330:FF:000004">
    <property type="entry name" value="Magnesium transporter MRS2-11, chloroplastic"/>
    <property type="match status" value="1"/>
</dbReference>
<sequence length="419" mass="47562">MPSPILLQLPPQFRLIFTGISLSQSKQDFSRKLFSCQPRRSCDPLRNAGAKEVETIKCFAEERESSGEAVFDKDGEEVNIGQDFPNGAAVPQRIPDSLSLGIREPVYEVVEVKSIGIVSTRKINRRHLLKSSGLRPRDVRTVDPSLWLTNTMPSILVREYAILLNLGSLRAIAMQERVYIFNYNRRAGKAFIDALLPRLNPKNMHGGPSMPFVLEVVEAALYSRIQRMEQRLLDLEPRVGAWNLYFVILVLSYSSSDSYVHFRRHQKAMLSTARSKVELGSKAGALKQMLLDILEDTHEIRRICIMGRNCTLTKTDDMECSVPLEKEIAEEEEEEIEMLLENYLQSSRRLEVSRVELLLQVGALCVGVGALFAGIFGMNLRSHLEERVFAFWLTTSAIFVGALLGFFIMYAYLRQKKIL</sequence>
<keyword evidence="9 10" id="KW-0472">Membrane</keyword>
<dbReference type="GO" id="GO:0009941">
    <property type="term" value="C:chloroplast envelope"/>
    <property type="evidence" value="ECO:0007669"/>
    <property type="project" value="TreeGrafter"/>
</dbReference>
<feature type="transmembrane region" description="Helical" evidence="10">
    <location>
        <begin position="389"/>
        <end position="413"/>
    </location>
</feature>
<keyword evidence="4 10" id="KW-0812">Transmembrane</keyword>
<evidence type="ECO:0000256" key="7">
    <source>
        <dbReference type="ARBA" id="ARBA00022989"/>
    </source>
</evidence>
<keyword evidence="6" id="KW-0809">Transit peptide</keyword>
<comment type="subcellular location">
    <subcellularLocation>
        <location evidence="1">Membrane</location>
        <topology evidence="1">Multi-pass membrane protein</topology>
    </subcellularLocation>
</comment>
<feature type="transmembrane region" description="Helical" evidence="10">
    <location>
        <begin position="357"/>
        <end position="377"/>
    </location>
</feature>
<comment type="caution">
    <text evidence="11">The sequence shown here is derived from an EMBL/GenBank/DDBJ whole genome shotgun (WGS) entry which is preliminary data.</text>
</comment>
<proteinExistence type="inferred from homology"/>
<dbReference type="AlphaFoldDB" id="A0A8X8YNG1"/>
<dbReference type="GO" id="GO:0016020">
    <property type="term" value="C:membrane"/>
    <property type="evidence" value="ECO:0007669"/>
    <property type="project" value="UniProtKB-SubCell"/>
</dbReference>
<name>A0A8X8YNG1_SALSN</name>
<evidence type="ECO:0000256" key="9">
    <source>
        <dbReference type="ARBA" id="ARBA00023136"/>
    </source>
</evidence>
<dbReference type="Gene3D" id="1.20.58.340">
    <property type="entry name" value="Magnesium transport protein CorA, transmembrane region"/>
    <property type="match status" value="1"/>
</dbReference>
<evidence type="ECO:0000313" key="11">
    <source>
        <dbReference type="EMBL" id="KAG6436125.1"/>
    </source>
</evidence>
<reference evidence="11" key="2">
    <citation type="submission" date="2020-08" db="EMBL/GenBank/DDBJ databases">
        <title>Plant Genome Project.</title>
        <authorList>
            <person name="Zhang R.-G."/>
        </authorList>
    </citation>
    <scope>NUCLEOTIDE SEQUENCE</scope>
    <source>
        <strain evidence="11">Huo1</strain>
        <tissue evidence="11">Leaf</tissue>
    </source>
</reference>
<keyword evidence="7 10" id="KW-1133">Transmembrane helix</keyword>
<keyword evidence="8" id="KW-0406">Ion transport</keyword>
<protein>
    <recommendedName>
        <fullName evidence="13">Magnesium transporter</fullName>
    </recommendedName>
</protein>
<feature type="transmembrane region" description="Helical" evidence="10">
    <location>
        <begin position="242"/>
        <end position="260"/>
    </location>
</feature>
<keyword evidence="5" id="KW-0460">Magnesium</keyword>
<dbReference type="PANTHER" id="PTHR13890">
    <property type="entry name" value="RNA SPLICING PROTEIN MRS2, MITOCHONDRIAL"/>
    <property type="match status" value="1"/>
</dbReference>
<evidence type="ECO:0000313" key="12">
    <source>
        <dbReference type="Proteomes" id="UP000298416"/>
    </source>
</evidence>
<evidence type="ECO:0000256" key="10">
    <source>
        <dbReference type="SAM" id="Phobius"/>
    </source>
</evidence>
<evidence type="ECO:0008006" key="13">
    <source>
        <dbReference type="Google" id="ProtNLM"/>
    </source>
</evidence>
<dbReference type="InterPro" id="IPR039204">
    <property type="entry name" value="MRS2-like"/>
</dbReference>
<evidence type="ECO:0000256" key="3">
    <source>
        <dbReference type="ARBA" id="ARBA00022448"/>
    </source>
</evidence>
<dbReference type="Proteomes" id="UP000298416">
    <property type="component" value="Unassembled WGS sequence"/>
</dbReference>
<evidence type="ECO:0000256" key="8">
    <source>
        <dbReference type="ARBA" id="ARBA00023065"/>
    </source>
</evidence>
<gene>
    <name evidence="11" type="ORF">SASPL_101009</name>
</gene>
<reference evidence="11" key="1">
    <citation type="submission" date="2018-01" db="EMBL/GenBank/DDBJ databases">
        <authorList>
            <person name="Mao J.F."/>
        </authorList>
    </citation>
    <scope>NUCLEOTIDE SEQUENCE</scope>
    <source>
        <strain evidence="11">Huo1</strain>
        <tissue evidence="11">Leaf</tissue>
    </source>
</reference>
<evidence type="ECO:0000256" key="1">
    <source>
        <dbReference type="ARBA" id="ARBA00004141"/>
    </source>
</evidence>
<evidence type="ECO:0000256" key="4">
    <source>
        <dbReference type="ARBA" id="ARBA00022692"/>
    </source>
</evidence>
<accession>A0A8X8YNG1</accession>
<dbReference type="Pfam" id="PF22099">
    <property type="entry name" value="MRS2-like"/>
    <property type="match status" value="1"/>
</dbReference>
<evidence type="ECO:0000256" key="6">
    <source>
        <dbReference type="ARBA" id="ARBA00022946"/>
    </source>
</evidence>
<evidence type="ECO:0000256" key="5">
    <source>
        <dbReference type="ARBA" id="ARBA00022842"/>
    </source>
</evidence>
<keyword evidence="12" id="KW-1185">Reference proteome</keyword>
<dbReference type="GO" id="GO:0015095">
    <property type="term" value="F:magnesium ion transmembrane transporter activity"/>
    <property type="evidence" value="ECO:0007669"/>
    <property type="project" value="TreeGrafter"/>
</dbReference>
<keyword evidence="3" id="KW-0813">Transport</keyword>
<dbReference type="Gene3D" id="2.40.128.330">
    <property type="match status" value="1"/>
</dbReference>